<dbReference type="OrthoDB" id="419598at2759"/>
<evidence type="ECO:0000313" key="3">
    <source>
        <dbReference type="Proteomes" id="UP000007322"/>
    </source>
</evidence>
<keyword evidence="3" id="KW-1185">Reference proteome</keyword>
<dbReference type="Pfam" id="PF13460">
    <property type="entry name" value="NAD_binding_10"/>
    <property type="match status" value="1"/>
</dbReference>
<evidence type="ECO:0000313" key="2">
    <source>
        <dbReference type="EMBL" id="AEO58265.1"/>
    </source>
</evidence>
<accession>G2QD47</accession>
<dbReference type="RefSeq" id="XP_003663510.1">
    <property type="nucleotide sequence ID" value="XM_003663462.1"/>
</dbReference>
<dbReference type="GeneID" id="11509544"/>
<name>G2QD47_THET4</name>
<dbReference type="Gene3D" id="3.90.25.10">
    <property type="entry name" value="UDP-galactose 4-epimerase, domain 1"/>
    <property type="match status" value="1"/>
</dbReference>
<sequence>MHITVAPASPKTGQAAIRALLRDPSNPTVRGYYRDINRVPAEFKDDPRFEAVQGDVENAGTLDFSGSDAVLNITPPVYQDIDSVAHAHLVSENVKAAVKRAGSVKRLVLLSSIGAQYDHGTGEILTNHEAEVVLRDAAPEVVVVRASYFMENWASSLETLPSGFFFTTVTPVDRPLNMIAVRDIGATLAGELLATGGALPSNPHVFELRGPRDYSSLDVQKAFEEVTGRSIELRAVGRDELAGFYAAVFPPSVAARFTAMTESFLEGGVLYEDPRPTREKKYGTTELAEVLRELLNEA</sequence>
<protein>
    <recommendedName>
        <fullName evidence="1">NAD(P)-binding domain-containing protein</fullName>
    </recommendedName>
</protein>
<dbReference type="OMA" id="EIMTNHI"/>
<dbReference type="HOGENOM" id="CLU_007383_10_5_1"/>
<feature type="domain" description="NAD(P)-binding" evidence="1">
    <location>
        <begin position="9"/>
        <end position="152"/>
    </location>
</feature>
<proteinExistence type="predicted"/>
<dbReference type="Proteomes" id="UP000007322">
    <property type="component" value="Chromosome 3"/>
</dbReference>
<dbReference type="VEuPathDB" id="FungiDB:MYCTH_2305470"/>
<evidence type="ECO:0000259" key="1">
    <source>
        <dbReference type="Pfam" id="PF13460"/>
    </source>
</evidence>
<dbReference type="PANTHER" id="PTHR43162">
    <property type="match status" value="1"/>
</dbReference>
<organism evidence="2 3">
    <name type="scientific">Thermothelomyces thermophilus (strain ATCC 42464 / BCRC 31852 / DSM 1799)</name>
    <name type="common">Sporotrichum thermophile</name>
    <dbReference type="NCBI Taxonomy" id="573729"/>
    <lineage>
        <taxon>Eukaryota</taxon>
        <taxon>Fungi</taxon>
        <taxon>Dikarya</taxon>
        <taxon>Ascomycota</taxon>
        <taxon>Pezizomycotina</taxon>
        <taxon>Sordariomycetes</taxon>
        <taxon>Sordariomycetidae</taxon>
        <taxon>Sordariales</taxon>
        <taxon>Chaetomiaceae</taxon>
        <taxon>Thermothelomyces</taxon>
    </lineage>
</organism>
<gene>
    <name evidence="2" type="ORF">MYCTH_2305470</name>
</gene>
<dbReference type="InterPro" id="IPR051604">
    <property type="entry name" value="Ergot_Alk_Oxidoreductase"/>
</dbReference>
<dbReference type="PANTHER" id="PTHR43162:SF1">
    <property type="entry name" value="PRESTALK A DIFFERENTIATION PROTEIN A"/>
    <property type="match status" value="1"/>
</dbReference>
<dbReference type="InParanoid" id="G2QD47"/>
<reference evidence="2 3" key="1">
    <citation type="journal article" date="2011" name="Nat. Biotechnol.">
        <title>Comparative genomic analysis of the thermophilic biomass-degrading fungi Myceliophthora thermophila and Thielavia terrestris.</title>
        <authorList>
            <person name="Berka R.M."/>
            <person name="Grigoriev I.V."/>
            <person name="Otillar R."/>
            <person name="Salamov A."/>
            <person name="Grimwood J."/>
            <person name="Reid I."/>
            <person name="Ishmael N."/>
            <person name="John T."/>
            <person name="Darmond C."/>
            <person name="Moisan M.-C."/>
            <person name="Henrissat B."/>
            <person name="Coutinho P.M."/>
            <person name="Lombard V."/>
            <person name="Natvig D.O."/>
            <person name="Lindquist E."/>
            <person name="Schmutz J."/>
            <person name="Lucas S."/>
            <person name="Harris P."/>
            <person name="Powlowski J."/>
            <person name="Bellemare A."/>
            <person name="Taylor D."/>
            <person name="Butler G."/>
            <person name="de Vries R.P."/>
            <person name="Allijn I.E."/>
            <person name="van den Brink J."/>
            <person name="Ushinsky S."/>
            <person name="Storms R."/>
            <person name="Powell A.J."/>
            <person name="Paulsen I.T."/>
            <person name="Elbourne L.D.H."/>
            <person name="Baker S.E."/>
            <person name="Magnuson J."/>
            <person name="LaBoissiere S."/>
            <person name="Clutterbuck A.J."/>
            <person name="Martinez D."/>
            <person name="Wogulis M."/>
            <person name="de Leon A.L."/>
            <person name="Rey M.W."/>
            <person name="Tsang A."/>
        </authorList>
    </citation>
    <scope>NUCLEOTIDE SEQUENCE [LARGE SCALE GENOMIC DNA]</scope>
    <source>
        <strain evidence="3">ATCC 42464 / BCRC 31852 / DSM 1799</strain>
    </source>
</reference>
<dbReference type="InterPro" id="IPR016040">
    <property type="entry name" value="NAD(P)-bd_dom"/>
</dbReference>
<dbReference type="InterPro" id="IPR036291">
    <property type="entry name" value="NAD(P)-bd_dom_sf"/>
</dbReference>
<dbReference type="EMBL" id="CP003004">
    <property type="protein sequence ID" value="AEO58265.1"/>
    <property type="molecule type" value="Genomic_DNA"/>
</dbReference>
<dbReference type="Gene3D" id="3.40.50.720">
    <property type="entry name" value="NAD(P)-binding Rossmann-like Domain"/>
    <property type="match status" value="1"/>
</dbReference>
<dbReference type="eggNOG" id="ENOG502SAYW">
    <property type="taxonomic scope" value="Eukaryota"/>
</dbReference>
<dbReference type="KEGG" id="mtm:MYCTH_2305470"/>
<dbReference type="SUPFAM" id="SSF51735">
    <property type="entry name" value="NAD(P)-binding Rossmann-fold domains"/>
    <property type="match status" value="1"/>
</dbReference>
<dbReference type="AlphaFoldDB" id="G2QD47"/>